<evidence type="ECO:0000313" key="2">
    <source>
        <dbReference type="EMBL" id="KAG0260468.1"/>
    </source>
</evidence>
<feature type="signal peptide" evidence="1">
    <location>
        <begin position="1"/>
        <end position="22"/>
    </location>
</feature>
<dbReference type="EMBL" id="JAAAJB010000248">
    <property type="protein sequence ID" value="KAG0260468.1"/>
    <property type="molecule type" value="Genomic_DNA"/>
</dbReference>
<feature type="chain" id="PRO_5040417846" evidence="1">
    <location>
        <begin position="23"/>
        <end position="82"/>
    </location>
</feature>
<gene>
    <name evidence="2" type="ORF">DFQ27_003525</name>
</gene>
<dbReference type="OrthoDB" id="2376130at2759"/>
<evidence type="ECO:0000313" key="3">
    <source>
        <dbReference type="Proteomes" id="UP000807716"/>
    </source>
</evidence>
<keyword evidence="1" id="KW-0732">Signal</keyword>
<organism evidence="2 3">
    <name type="scientific">Actinomortierella ambigua</name>
    <dbReference type="NCBI Taxonomy" id="1343610"/>
    <lineage>
        <taxon>Eukaryota</taxon>
        <taxon>Fungi</taxon>
        <taxon>Fungi incertae sedis</taxon>
        <taxon>Mucoromycota</taxon>
        <taxon>Mortierellomycotina</taxon>
        <taxon>Mortierellomycetes</taxon>
        <taxon>Mortierellales</taxon>
        <taxon>Mortierellaceae</taxon>
        <taxon>Actinomortierella</taxon>
    </lineage>
</organism>
<protein>
    <submittedName>
        <fullName evidence="2">Uncharacterized protein</fullName>
    </submittedName>
</protein>
<evidence type="ECO:0000256" key="1">
    <source>
        <dbReference type="SAM" id="SignalP"/>
    </source>
</evidence>
<name>A0A9P6Q6K4_9FUNG</name>
<comment type="caution">
    <text evidence="2">The sequence shown here is derived from an EMBL/GenBank/DDBJ whole genome shotgun (WGS) entry which is preliminary data.</text>
</comment>
<keyword evidence="3" id="KW-1185">Reference proteome</keyword>
<sequence>MKFITVATAIVAFVALSSSADAACICVNRTAGRHCGESNLMSGCKRGHIYQCNGTMNSRAHEYGHCAKGCQQLDVSNDRCKP</sequence>
<dbReference type="Proteomes" id="UP000807716">
    <property type="component" value="Unassembled WGS sequence"/>
</dbReference>
<reference evidence="2" key="1">
    <citation type="journal article" date="2020" name="Fungal Divers.">
        <title>Resolving the Mortierellaceae phylogeny through synthesis of multi-gene phylogenetics and phylogenomics.</title>
        <authorList>
            <person name="Vandepol N."/>
            <person name="Liber J."/>
            <person name="Desiro A."/>
            <person name="Na H."/>
            <person name="Kennedy M."/>
            <person name="Barry K."/>
            <person name="Grigoriev I.V."/>
            <person name="Miller A.N."/>
            <person name="O'Donnell K."/>
            <person name="Stajich J.E."/>
            <person name="Bonito G."/>
        </authorList>
    </citation>
    <scope>NUCLEOTIDE SEQUENCE</scope>
    <source>
        <strain evidence="2">BC1065</strain>
    </source>
</reference>
<proteinExistence type="predicted"/>
<dbReference type="AlphaFoldDB" id="A0A9P6Q6K4"/>
<accession>A0A9P6Q6K4</accession>